<organism evidence="1">
    <name type="scientific">Arundo donax</name>
    <name type="common">Giant reed</name>
    <name type="synonym">Donax arundinaceus</name>
    <dbReference type="NCBI Taxonomy" id="35708"/>
    <lineage>
        <taxon>Eukaryota</taxon>
        <taxon>Viridiplantae</taxon>
        <taxon>Streptophyta</taxon>
        <taxon>Embryophyta</taxon>
        <taxon>Tracheophyta</taxon>
        <taxon>Spermatophyta</taxon>
        <taxon>Magnoliopsida</taxon>
        <taxon>Liliopsida</taxon>
        <taxon>Poales</taxon>
        <taxon>Poaceae</taxon>
        <taxon>PACMAD clade</taxon>
        <taxon>Arundinoideae</taxon>
        <taxon>Arundineae</taxon>
        <taxon>Arundo</taxon>
    </lineage>
</organism>
<protein>
    <submittedName>
        <fullName evidence="1">Uncharacterized protein</fullName>
    </submittedName>
</protein>
<evidence type="ECO:0000313" key="1">
    <source>
        <dbReference type="EMBL" id="JAE04304.1"/>
    </source>
</evidence>
<dbReference type="EMBL" id="GBRH01193592">
    <property type="protein sequence ID" value="JAE04304.1"/>
    <property type="molecule type" value="Transcribed_RNA"/>
</dbReference>
<accession>A0A0A9EZA0</accession>
<proteinExistence type="predicted"/>
<reference evidence="1" key="2">
    <citation type="journal article" date="2015" name="Data Brief">
        <title>Shoot transcriptome of the giant reed, Arundo donax.</title>
        <authorList>
            <person name="Barrero R.A."/>
            <person name="Guerrero F.D."/>
            <person name="Moolhuijzen P."/>
            <person name="Goolsby J.A."/>
            <person name="Tidwell J."/>
            <person name="Bellgard S.E."/>
            <person name="Bellgard M.I."/>
        </authorList>
    </citation>
    <scope>NUCLEOTIDE SEQUENCE</scope>
    <source>
        <tissue evidence="1">Shoot tissue taken approximately 20 cm above the soil surface</tissue>
    </source>
</reference>
<dbReference type="AlphaFoldDB" id="A0A0A9EZA0"/>
<name>A0A0A9EZA0_ARUDO</name>
<reference evidence="1" key="1">
    <citation type="submission" date="2014-09" db="EMBL/GenBank/DDBJ databases">
        <authorList>
            <person name="Magalhaes I.L.F."/>
            <person name="Oliveira U."/>
            <person name="Santos F.R."/>
            <person name="Vidigal T.H.D.A."/>
            <person name="Brescovit A.D."/>
            <person name="Santos A.J."/>
        </authorList>
    </citation>
    <scope>NUCLEOTIDE SEQUENCE</scope>
    <source>
        <tissue evidence="1">Shoot tissue taken approximately 20 cm above the soil surface</tissue>
    </source>
</reference>
<sequence>MTKFCILASKVQHNNLLKYSPMAWLNNCNNFGKEYQC</sequence>